<feature type="transmembrane region" description="Helical" evidence="5">
    <location>
        <begin position="384"/>
        <end position="405"/>
    </location>
</feature>
<evidence type="ECO:0000313" key="6">
    <source>
        <dbReference type="EMBL" id="MXP27022.1"/>
    </source>
</evidence>
<dbReference type="PANTHER" id="PTHR43424:SF1">
    <property type="entry name" value="LOCUS PUTATIVE PROTEIN 1-RELATED"/>
    <property type="match status" value="1"/>
</dbReference>
<dbReference type="OrthoDB" id="7605542at2"/>
<comment type="caution">
    <text evidence="6">The sequence shown here is derived from an EMBL/GenBank/DDBJ whole genome shotgun (WGS) entry which is preliminary data.</text>
</comment>
<evidence type="ECO:0000256" key="1">
    <source>
        <dbReference type="ARBA" id="ARBA00004141"/>
    </source>
</evidence>
<evidence type="ECO:0000256" key="4">
    <source>
        <dbReference type="ARBA" id="ARBA00023136"/>
    </source>
</evidence>
<dbReference type="RefSeq" id="WP_160740242.1">
    <property type="nucleotide sequence ID" value="NZ_WTYQ01000006.1"/>
</dbReference>
<feature type="transmembrane region" description="Helical" evidence="5">
    <location>
        <begin position="358"/>
        <end position="378"/>
    </location>
</feature>
<keyword evidence="7" id="KW-1185">Reference proteome</keyword>
<sequence length="413" mass="44592">MRKVSVTRNIGAAAISHIVRYSAPLITYPLLTRGLGADGFAKFSLILAASLILSQFIEFGFGLMGVREIAQSDEKTVKLAVGEIVLGRLLTGTIAIIAYIVFVPFLNIDQLKSTDAIISCIILSTAYGLSASWYYIGAEIVPKLAKIDIVCALSTLILVYFIIDKSSQASLAILLFAIPLWISVIYGHFLALKNLGISKPPLSELFIRAKSAIRFFTLAGIPNVVGRTSIVFLGAFSSPSQVAFYAAGDRLISAATNATQPFLRVLIPRISNLLVSNPSDAHKLFKRATIALVCLATVASCIAALMMPWFVPWFFGPQLSGATLVVIAQLAILPGVFANRSIGMLGLVPLRREQTYQWLTLGMAALSFIAYPLAAIWGDAVTLALSRAFLELGFGIACLICLLRIPHAWNRLV</sequence>
<feature type="transmembrane region" description="Helical" evidence="5">
    <location>
        <begin position="213"/>
        <end position="236"/>
    </location>
</feature>
<accession>A0A845A9G3</accession>
<feature type="transmembrane region" description="Helical" evidence="5">
    <location>
        <begin position="169"/>
        <end position="192"/>
    </location>
</feature>
<feature type="transmembrane region" description="Helical" evidence="5">
    <location>
        <begin position="288"/>
        <end position="311"/>
    </location>
</feature>
<dbReference type="PANTHER" id="PTHR43424">
    <property type="entry name" value="LOCUS PUTATIVE PROTEIN 1-RELATED"/>
    <property type="match status" value="1"/>
</dbReference>
<gene>
    <name evidence="6" type="ORF">GRI39_13385</name>
</gene>
<evidence type="ECO:0000256" key="5">
    <source>
        <dbReference type="SAM" id="Phobius"/>
    </source>
</evidence>
<keyword evidence="2 5" id="KW-0812">Transmembrane</keyword>
<evidence type="ECO:0000256" key="3">
    <source>
        <dbReference type="ARBA" id="ARBA00022989"/>
    </source>
</evidence>
<dbReference type="Pfam" id="PF01943">
    <property type="entry name" value="Polysacc_synt"/>
    <property type="match status" value="1"/>
</dbReference>
<name>A0A845A9G3_9SPHN</name>
<keyword evidence="4 5" id="KW-0472">Membrane</keyword>
<evidence type="ECO:0000256" key="2">
    <source>
        <dbReference type="ARBA" id="ARBA00022692"/>
    </source>
</evidence>
<feature type="transmembrane region" description="Helical" evidence="5">
    <location>
        <begin position="116"/>
        <end position="137"/>
    </location>
</feature>
<feature type="transmembrane region" description="Helical" evidence="5">
    <location>
        <begin position="43"/>
        <end position="64"/>
    </location>
</feature>
<comment type="subcellular location">
    <subcellularLocation>
        <location evidence="1">Membrane</location>
        <topology evidence="1">Multi-pass membrane protein</topology>
    </subcellularLocation>
</comment>
<reference evidence="6 7" key="1">
    <citation type="submission" date="2019-12" db="EMBL/GenBank/DDBJ databases">
        <title>Genomic-based taxomic classification of the family Erythrobacteraceae.</title>
        <authorList>
            <person name="Xu L."/>
        </authorList>
    </citation>
    <scope>NUCLEOTIDE SEQUENCE [LARGE SCALE GENOMIC DNA]</scope>
    <source>
        <strain evidence="6 7">DSM 18604</strain>
    </source>
</reference>
<dbReference type="GO" id="GO:0016020">
    <property type="term" value="C:membrane"/>
    <property type="evidence" value="ECO:0007669"/>
    <property type="project" value="UniProtKB-SubCell"/>
</dbReference>
<protein>
    <submittedName>
        <fullName evidence="6">Oligosaccharide flippase family protein</fullName>
    </submittedName>
</protein>
<dbReference type="AlphaFoldDB" id="A0A845A9G3"/>
<dbReference type="Proteomes" id="UP000460561">
    <property type="component" value="Unassembled WGS sequence"/>
</dbReference>
<organism evidence="6 7">
    <name type="scientific">Altericroceibacterium indicum</name>
    <dbReference type="NCBI Taxonomy" id="374177"/>
    <lineage>
        <taxon>Bacteria</taxon>
        <taxon>Pseudomonadati</taxon>
        <taxon>Pseudomonadota</taxon>
        <taxon>Alphaproteobacteria</taxon>
        <taxon>Sphingomonadales</taxon>
        <taxon>Erythrobacteraceae</taxon>
        <taxon>Altericroceibacterium</taxon>
    </lineage>
</organism>
<feature type="transmembrane region" description="Helical" evidence="5">
    <location>
        <begin position="317"/>
        <end position="337"/>
    </location>
</feature>
<evidence type="ECO:0000313" key="7">
    <source>
        <dbReference type="Proteomes" id="UP000460561"/>
    </source>
</evidence>
<dbReference type="EMBL" id="WTYQ01000006">
    <property type="protein sequence ID" value="MXP27022.1"/>
    <property type="molecule type" value="Genomic_DNA"/>
</dbReference>
<feature type="transmembrane region" description="Helical" evidence="5">
    <location>
        <begin position="85"/>
        <end position="104"/>
    </location>
</feature>
<feature type="transmembrane region" description="Helical" evidence="5">
    <location>
        <begin position="144"/>
        <end position="163"/>
    </location>
</feature>
<proteinExistence type="predicted"/>
<keyword evidence="3 5" id="KW-1133">Transmembrane helix</keyword>
<dbReference type="InterPro" id="IPR052556">
    <property type="entry name" value="PolySynth_Transporter"/>
</dbReference>
<dbReference type="InterPro" id="IPR002797">
    <property type="entry name" value="Polysacc_synth"/>
</dbReference>